<dbReference type="RefSeq" id="WP_097963280.1">
    <property type="nucleotide sequence ID" value="NZ_NVOR01000075.1"/>
</dbReference>
<evidence type="ECO:0000313" key="4">
    <source>
        <dbReference type="Proteomes" id="UP000221020"/>
    </source>
</evidence>
<accession>A0AA91V9Y1</accession>
<reference evidence="3 4" key="1">
    <citation type="submission" date="2017-09" db="EMBL/GenBank/DDBJ databases">
        <title>Large-scale bioinformatics analysis of Bacillus genomes uncovers conserved roles of natural products in bacterial physiology.</title>
        <authorList>
            <consortium name="Agbiome Team Llc"/>
            <person name="Bleich R.M."/>
            <person name="Grubbs K.J."/>
            <person name="Santa Maria K.C."/>
            <person name="Allen S.E."/>
            <person name="Farag S."/>
            <person name="Shank E.A."/>
            <person name="Bowers A."/>
        </authorList>
    </citation>
    <scope>NUCLEOTIDE SEQUENCE [LARGE SCALE GENOMIC DNA]</scope>
    <source>
        <strain evidence="3 4">AFS092012</strain>
    </source>
</reference>
<organism evidence="3 4">
    <name type="scientific">Bacillus pseudomycoides</name>
    <dbReference type="NCBI Taxonomy" id="64104"/>
    <lineage>
        <taxon>Bacteria</taxon>
        <taxon>Bacillati</taxon>
        <taxon>Bacillota</taxon>
        <taxon>Bacilli</taxon>
        <taxon>Bacillales</taxon>
        <taxon>Bacillaceae</taxon>
        <taxon>Bacillus</taxon>
        <taxon>Bacillus cereus group</taxon>
    </lineage>
</organism>
<dbReference type="AlphaFoldDB" id="A0AA91V9Y1"/>
<feature type="region of interest" description="Disordered" evidence="1">
    <location>
        <begin position="151"/>
        <end position="189"/>
    </location>
</feature>
<name>A0AA91V9Y1_9BACI</name>
<comment type="caution">
    <text evidence="3">The sequence shown here is derived from an EMBL/GenBank/DDBJ whole genome shotgun (WGS) entry which is preliminary data.</text>
</comment>
<gene>
    <name evidence="3" type="ORF">CON65_18690</name>
</gene>
<evidence type="ECO:0000259" key="2">
    <source>
        <dbReference type="Pfam" id="PF22819"/>
    </source>
</evidence>
<feature type="domain" description="TcaA protein NTF2-like" evidence="2">
    <location>
        <begin position="194"/>
        <end position="307"/>
    </location>
</feature>
<sequence>MVKKCLFILLVIVISVGGYVAYKHYFYQETDSKINKESQKIIYIISNATDEIAKGAPVRSERGPISREDYELILSFCRNYEKLLSDEIDPNKHGYTESEQQLVKYVIKLLTTYNIMNQQFIRGDRPFAPTIMKGLYEDLDKAPMYLYPESQGELKKEPKKQEEQITPVEKEQEKEDFSENNSKIDESAKEEVSEDEIRAFMEKYADAGMKAIRKNDFSYIKDFLEPKGKAYLESKKYIKYINDKNISETLLTYQVDSIKPINKTEYIVTAYEEYGITYGDGTTKIKSFNNQYKIKLLENGKLVVSELLKER</sequence>
<evidence type="ECO:0000256" key="1">
    <source>
        <dbReference type="SAM" id="MobiDB-lite"/>
    </source>
</evidence>
<proteinExistence type="predicted"/>
<evidence type="ECO:0000313" key="3">
    <source>
        <dbReference type="EMBL" id="PED81156.1"/>
    </source>
</evidence>
<dbReference type="Pfam" id="PF22819">
    <property type="entry name" value="TcaA_5th"/>
    <property type="match status" value="1"/>
</dbReference>
<dbReference type="Proteomes" id="UP000221020">
    <property type="component" value="Unassembled WGS sequence"/>
</dbReference>
<feature type="compositionally biased region" description="Basic and acidic residues" evidence="1">
    <location>
        <begin position="152"/>
        <end position="189"/>
    </location>
</feature>
<dbReference type="EMBL" id="NVOR01000075">
    <property type="protein sequence ID" value="PED81156.1"/>
    <property type="molecule type" value="Genomic_DNA"/>
</dbReference>
<protein>
    <recommendedName>
        <fullName evidence="2">TcaA protein NTF2-like domain-containing protein</fullName>
    </recommendedName>
</protein>
<dbReference type="InterPro" id="IPR054528">
    <property type="entry name" value="TcaA_5th"/>
</dbReference>